<organism evidence="8">
    <name type="scientific">Candidatus Kentrum sp. FW</name>
    <dbReference type="NCBI Taxonomy" id="2126338"/>
    <lineage>
        <taxon>Bacteria</taxon>
        <taxon>Pseudomonadati</taxon>
        <taxon>Pseudomonadota</taxon>
        <taxon>Gammaproteobacteria</taxon>
        <taxon>Candidatus Kentrum</taxon>
    </lineage>
</organism>
<dbReference type="UniPathway" id="UPA00124"/>
<dbReference type="InterPro" id="IPR005913">
    <property type="entry name" value="dTDP_dehydrorham_reduct"/>
</dbReference>
<dbReference type="EC" id="1.1.1.133" evidence="3 6"/>
<proteinExistence type="inferred from homology"/>
<dbReference type="EMBL" id="CAADEW010000171">
    <property type="protein sequence ID" value="VFJ64403.1"/>
    <property type="molecule type" value="Genomic_DNA"/>
</dbReference>
<dbReference type="Pfam" id="PF04321">
    <property type="entry name" value="RmlD_sub_bind"/>
    <property type="match status" value="1"/>
</dbReference>
<comment type="cofactor">
    <cofactor evidence="6">
        <name>Mg(2+)</name>
        <dbReference type="ChEBI" id="CHEBI:18420"/>
    </cofactor>
    <text evidence="6">Binds 1 Mg(2+) ion per monomer.</text>
</comment>
<keyword evidence="6" id="KW-0560">Oxidoreductase</keyword>
<evidence type="ECO:0000259" key="7">
    <source>
        <dbReference type="Pfam" id="PF04321"/>
    </source>
</evidence>
<dbReference type="GO" id="GO:0008831">
    <property type="term" value="F:dTDP-4-dehydrorhamnose reductase activity"/>
    <property type="evidence" value="ECO:0007669"/>
    <property type="project" value="UniProtKB-EC"/>
</dbReference>
<dbReference type="GO" id="GO:0005829">
    <property type="term" value="C:cytosol"/>
    <property type="evidence" value="ECO:0007669"/>
    <property type="project" value="TreeGrafter"/>
</dbReference>
<evidence type="ECO:0000256" key="6">
    <source>
        <dbReference type="RuleBase" id="RU364082"/>
    </source>
</evidence>
<evidence type="ECO:0000256" key="3">
    <source>
        <dbReference type="ARBA" id="ARBA00012929"/>
    </source>
</evidence>
<name>A0A450TC54_9GAMM</name>
<dbReference type="PANTHER" id="PTHR10491">
    <property type="entry name" value="DTDP-4-DEHYDRORHAMNOSE REDUCTASE"/>
    <property type="match status" value="1"/>
</dbReference>
<dbReference type="Gene3D" id="3.40.50.720">
    <property type="entry name" value="NAD(P)-binding Rossmann-like Domain"/>
    <property type="match status" value="1"/>
</dbReference>
<dbReference type="GO" id="GO:0019305">
    <property type="term" value="P:dTDP-rhamnose biosynthetic process"/>
    <property type="evidence" value="ECO:0007669"/>
    <property type="project" value="UniProtKB-UniPathway"/>
</dbReference>
<dbReference type="GO" id="GO:0009243">
    <property type="term" value="P:O antigen biosynthetic process"/>
    <property type="evidence" value="ECO:0007669"/>
    <property type="project" value="UniProtKB-UniPathway"/>
</dbReference>
<evidence type="ECO:0000256" key="4">
    <source>
        <dbReference type="ARBA" id="ARBA00017099"/>
    </source>
</evidence>
<feature type="domain" description="RmlD-like substrate binding" evidence="7">
    <location>
        <begin position="2"/>
        <end position="134"/>
    </location>
</feature>
<protein>
    <recommendedName>
        <fullName evidence="4 6">dTDP-4-dehydrorhamnose reductase</fullName>
        <ecNumber evidence="3 6">1.1.1.133</ecNumber>
    </recommendedName>
</protein>
<reference evidence="8" key="1">
    <citation type="submission" date="2019-02" db="EMBL/GenBank/DDBJ databases">
        <authorList>
            <person name="Gruber-Vodicka R. H."/>
            <person name="Seah K. B. B."/>
        </authorList>
    </citation>
    <scope>NUCLEOTIDE SEQUENCE</scope>
    <source>
        <strain evidence="8">BECK_BZ15</strain>
    </source>
</reference>
<sequence length="142" mass="15914">MKTILRLAAAREHLNVVADQFGAPTSAALLADVTAQIVREVCREKNNFPYGLYHLVAGGETNWYQYACYVIGKARAAGQPIKVAHKAINPIRTSDYSTLARRPANSRLDTAHLRNTFGLHLPDWTHGVDHILDQIFQNREYS</sequence>
<dbReference type="PANTHER" id="PTHR10491:SF4">
    <property type="entry name" value="METHIONINE ADENOSYLTRANSFERASE 2 SUBUNIT BETA"/>
    <property type="match status" value="1"/>
</dbReference>
<dbReference type="UniPathway" id="UPA00281"/>
<keyword evidence="6" id="KW-0521">NADP</keyword>
<accession>A0A450TC54</accession>
<comment type="function">
    <text evidence="6">Catalyzes the reduction of dTDP-6-deoxy-L-lyxo-4-hexulose to yield dTDP-L-rhamnose.</text>
</comment>
<comment type="catalytic activity">
    <reaction evidence="5 6">
        <text>dTDP-beta-L-rhamnose + NADP(+) = dTDP-4-dehydro-beta-L-rhamnose + NADPH + H(+)</text>
        <dbReference type="Rhea" id="RHEA:21796"/>
        <dbReference type="ChEBI" id="CHEBI:15378"/>
        <dbReference type="ChEBI" id="CHEBI:57510"/>
        <dbReference type="ChEBI" id="CHEBI:57783"/>
        <dbReference type="ChEBI" id="CHEBI:58349"/>
        <dbReference type="ChEBI" id="CHEBI:62830"/>
        <dbReference type="EC" id="1.1.1.133"/>
    </reaction>
</comment>
<dbReference type="InterPro" id="IPR036291">
    <property type="entry name" value="NAD(P)-bd_dom_sf"/>
</dbReference>
<evidence type="ECO:0000256" key="2">
    <source>
        <dbReference type="ARBA" id="ARBA00010944"/>
    </source>
</evidence>
<comment type="pathway">
    <text evidence="1 6">Carbohydrate biosynthesis; dTDP-L-rhamnose biosynthesis.</text>
</comment>
<dbReference type="InterPro" id="IPR029903">
    <property type="entry name" value="RmlD-like-bd"/>
</dbReference>
<evidence type="ECO:0000256" key="1">
    <source>
        <dbReference type="ARBA" id="ARBA00004781"/>
    </source>
</evidence>
<evidence type="ECO:0000256" key="5">
    <source>
        <dbReference type="ARBA" id="ARBA00048200"/>
    </source>
</evidence>
<dbReference type="SUPFAM" id="SSF51735">
    <property type="entry name" value="NAD(P)-binding Rossmann-fold domains"/>
    <property type="match status" value="1"/>
</dbReference>
<dbReference type="AlphaFoldDB" id="A0A450TC54"/>
<gene>
    <name evidence="8" type="ORF">BECKFW1821A_GA0114235_11713</name>
</gene>
<evidence type="ECO:0000313" key="8">
    <source>
        <dbReference type="EMBL" id="VFJ64403.1"/>
    </source>
</evidence>
<comment type="similarity">
    <text evidence="2 6">Belongs to the dTDP-4-dehydrorhamnose reductase family.</text>
</comment>